<proteinExistence type="inferred from homology"/>
<dbReference type="Gene3D" id="3.40.640.10">
    <property type="entry name" value="Type I PLP-dependent aspartate aminotransferase-like (Major domain)"/>
    <property type="match status" value="1"/>
</dbReference>
<evidence type="ECO:0000256" key="1">
    <source>
        <dbReference type="ARBA" id="ARBA00005384"/>
    </source>
</evidence>
<dbReference type="AlphaFoldDB" id="A0A0C6P6A7"/>
<comment type="similarity">
    <text evidence="1">In the C-terminal section; belongs to the class-I pyridoxal-phosphate-dependent aminotransferase family.</text>
</comment>
<dbReference type="GeneID" id="56480085"/>
<dbReference type="KEGG" id="bbh:BN112_2218"/>
<evidence type="ECO:0000256" key="4">
    <source>
        <dbReference type="ARBA" id="ARBA00022898"/>
    </source>
</evidence>
<dbReference type="GO" id="GO:0003677">
    <property type="term" value="F:DNA binding"/>
    <property type="evidence" value="ECO:0007669"/>
    <property type="project" value="UniProtKB-KW"/>
</dbReference>
<accession>A0A0C6P6A7</accession>
<feature type="domain" description="HTH gntR-type" evidence="8">
    <location>
        <begin position="3"/>
        <end position="71"/>
    </location>
</feature>
<dbReference type="Proteomes" id="UP000007564">
    <property type="component" value="Chromosome"/>
</dbReference>
<organism evidence="9 10">
    <name type="scientific">Bordetella bronchiseptica 253</name>
    <dbReference type="NCBI Taxonomy" id="568707"/>
    <lineage>
        <taxon>Bacteria</taxon>
        <taxon>Pseudomonadati</taxon>
        <taxon>Pseudomonadota</taxon>
        <taxon>Betaproteobacteria</taxon>
        <taxon>Burkholderiales</taxon>
        <taxon>Alcaligenaceae</taxon>
        <taxon>Bordetella</taxon>
    </lineage>
</organism>
<dbReference type="PANTHER" id="PTHR46577">
    <property type="entry name" value="HTH-TYPE TRANSCRIPTIONAL REGULATORY PROTEIN GABR"/>
    <property type="match status" value="1"/>
</dbReference>
<dbReference type="InterPro" id="IPR036390">
    <property type="entry name" value="WH_DNA-bd_sf"/>
</dbReference>
<dbReference type="FunFam" id="3.40.640.10:FF:000023">
    <property type="entry name" value="Transcriptional regulator, GntR family"/>
    <property type="match status" value="1"/>
</dbReference>
<dbReference type="CDD" id="cd00609">
    <property type="entry name" value="AAT_like"/>
    <property type="match status" value="1"/>
</dbReference>
<dbReference type="InterPro" id="IPR015424">
    <property type="entry name" value="PyrdxlP-dep_Trfase"/>
</dbReference>
<dbReference type="CDD" id="cd07377">
    <property type="entry name" value="WHTH_GntR"/>
    <property type="match status" value="1"/>
</dbReference>
<evidence type="ECO:0000256" key="3">
    <source>
        <dbReference type="ARBA" id="ARBA00022679"/>
    </source>
</evidence>
<sequence length="473" mass="51809">MKLKRYEVLADEITASIQAGTRRAGDRLPSVRQTSASRGLSATTVFKAYYLLEARGLIRARDRSGYYVVGKPKALPPELEAGAPAESRRVDVDVSDRVLHVLQLTMRRDVVPFGSAFPHPSLFPHARLARAMASSVAALDPWSSVDDLSAGNTRLRRAIALRYLADGVQVRTEDIVITNGALEALNLCLGAVTRPGDSVLIESPTFYSALQSLERLGLRAIEVPAHPREGIELDALARAIDTHRPAACWLMTNFQNPLGSLMPEGKKRALVELLAARDVPLIEDDVYSELYFGAQRPLPAKAYDESGIVMSCSSFSKSLAPGWRIGWVLGGRYADRILRGKLALSLSTSAPSQAALATYLEHGGYDRHLRQLRQTLEQQRNQVMEAIARHFPPGTRTTHPDGGYFLWVALPPQVDALAVHRAALSLGVSTAPGPIFSVQDRFRHCLRLNYGHPFDARAQDGLATLGKLIARQC</sequence>
<evidence type="ECO:0000313" key="10">
    <source>
        <dbReference type="Proteomes" id="UP000007564"/>
    </source>
</evidence>
<dbReference type="PROSITE" id="PS50949">
    <property type="entry name" value="HTH_GNTR"/>
    <property type="match status" value="1"/>
</dbReference>
<evidence type="ECO:0000256" key="7">
    <source>
        <dbReference type="ARBA" id="ARBA00023163"/>
    </source>
</evidence>
<dbReference type="InterPro" id="IPR051446">
    <property type="entry name" value="HTH_trans_reg/aminotransferase"/>
</dbReference>
<protein>
    <submittedName>
        <fullName evidence="9">Putative aminotransferase</fullName>
    </submittedName>
</protein>
<dbReference type="InterPro" id="IPR015421">
    <property type="entry name" value="PyrdxlP-dep_Trfase_major"/>
</dbReference>
<dbReference type="OrthoDB" id="9804020at2"/>
<keyword evidence="5" id="KW-0805">Transcription regulation</keyword>
<evidence type="ECO:0000313" key="9">
    <source>
        <dbReference type="EMBL" id="CCJ54135.1"/>
    </source>
</evidence>
<dbReference type="GO" id="GO:0030170">
    <property type="term" value="F:pyridoxal phosphate binding"/>
    <property type="evidence" value="ECO:0007669"/>
    <property type="project" value="InterPro"/>
</dbReference>
<evidence type="ECO:0000256" key="5">
    <source>
        <dbReference type="ARBA" id="ARBA00023015"/>
    </source>
</evidence>
<gene>
    <name evidence="9" type="ORF">BN112_2218</name>
</gene>
<dbReference type="HOGENOM" id="CLU_017584_0_0_4"/>
<dbReference type="Gene3D" id="3.90.1150.10">
    <property type="entry name" value="Aspartate Aminotransferase, domain 1"/>
    <property type="match status" value="1"/>
</dbReference>
<dbReference type="InterPro" id="IPR000524">
    <property type="entry name" value="Tscrpt_reg_HTH_GntR"/>
</dbReference>
<dbReference type="SUPFAM" id="SSF53383">
    <property type="entry name" value="PLP-dependent transferases"/>
    <property type="match status" value="1"/>
</dbReference>
<reference evidence="9 10" key="1">
    <citation type="journal article" date="2012" name="BMC Genomics">
        <title>Comparative genomics of the classical Bordetella subspecies: the evolution and exchange of virulence-associated diversity amongst closely related pathogens.</title>
        <authorList>
            <person name="Park J."/>
            <person name="Zhang Y."/>
            <person name="Buboltz A.M."/>
            <person name="Zhang X."/>
            <person name="Schuster S.C."/>
            <person name="Ahuja U."/>
            <person name="Liu M."/>
            <person name="Miller J.F."/>
            <person name="Sebaihia M."/>
            <person name="Bentley S.D."/>
            <person name="Parkhill J."/>
            <person name="Harvill E.T."/>
        </authorList>
    </citation>
    <scope>NUCLEOTIDE SEQUENCE [LARGE SCALE GENOMIC DNA]</scope>
    <source>
        <strain evidence="9 10">253</strain>
    </source>
</reference>
<dbReference type="GO" id="GO:0008483">
    <property type="term" value="F:transaminase activity"/>
    <property type="evidence" value="ECO:0007669"/>
    <property type="project" value="UniProtKB-KW"/>
</dbReference>
<evidence type="ECO:0000256" key="2">
    <source>
        <dbReference type="ARBA" id="ARBA00022576"/>
    </source>
</evidence>
<keyword evidence="2 9" id="KW-0032">Aminotransferase</keyword>
<keyword evidence="7" id="KW-0804">Transcription</keyword>
<evidence type="ECO:0000256" key="6">
    <source>
        <dbReference type="ARBA" id="ARBA00023125"/>
    </source>
</evidence>
<dbReference type="Gene3D" id="1.10.10.10">
    <property type="entry name" value="Winged helix-like DNA-binding domain superfamily/Winged helix DNA-binding domain"/>
    <property type="match status" value="1"/>
</dbReference>
<dbReference type="GO" id="GO:0003700">
    <property type="term" value="F:DNA-binding transcription factor activity"/>
    <property type="evidence" value="ECO:0007669"/>
    <property type="project" value="InterPro"/>
</dbReference>
<dbReference type="SMART" id="SM00345">
    <property type="entry name" value="HTH_GNTR"/>
    <property type="match status" value="1"/>
</dbReference>
<dbReference type="Pfam" id="PF00155">
    <property type="entry name" value="Aminotran_1_2"/>
    <property type="match status" value="1"/>
</dbReference>
<evidence type="ECO:0000259" key="8">
    <source>
        <dbReference type="PROSITE" id="PS50949"/>
    </source>
</evidence>
<keyword evidence="4" id="KW-0663">Pyridoxal phosphate</keyword>
<keyword evidence="6" id="KW-0238">DNA-binding</keyword>
<dbReference type="InterPro" id="IPR004839">
    <property type="entry name" value="Aminotransferase_I/II_large"/>
</dbReference>
<dbReference type="InterPro" id="IPR036388">
    <property type="entry name" value="WH-like_DNA-bd_sf"/>
</dbReference>
<dbReference type="RefSeq" id="WP_003809135.1">
    <property type="nucleotide sequence ID" value="NC_019382.1"/>
</dbReference>
<dbReference type="Pfam" id="PF00392">
    <property type="entry name" value="GntR"/>
    <property type="match status" value="1"/>
</dbReference>
<dbReference type="InterPro" id="IPR015422">
    <property type="entry name" value="PyrdxlP-dep_Trfase_small"/>
</dbReference>
<dbReference type="EMBL" id="HE965806">
    <property type="protein sequence ID" value="CCJ54135.1"/>
    <property type="molecule type" value="Genomic_DNA"/>
</dbReference>
<dbReference type="SUPFAM" id="SSF46785">
    <property type="entry name" value="Winged helix' DNA-binding domain"/>
    <property type="match status" value="1"/>
</dbReference>
<name>A0A0C6P6A7_BORBO</name>
<keyword evidence="3 9" id="KW-0808">Transferase</keyword>
<dbReference type="PANTHER" id="PTHR46577:SF2">
    <property type="entry name" value="TRANSCRIPTIONAL REGULATORY PROTEIN"/>
    <property type="match status" value="1"/>
</dbReference>